<name>A0ABQ8ETQ9_9FUNG</name>
<dbReference type="SUPFAM" id="SSF52540">
    <property type="entry name" value="P-loop containing nucleoside triphosphate hydrolases"/>
    <property type="match status" value="1"/>
</dbReference>
<sequence length="393" mass="44942">MDHNTGNSNSCYHYSNLSASSMYSTSSATPPLLSDCPCDIDGFRDSWGQILDAKRVSDEIDRQLEAQRQAQRQTAQDPTMLILGGGDSGKTTFLKMLHISLNGGFSPDMMLRYHHQMMDNIVDSIKALLLASIALGYKVEPVQAKRMMLSYDRYGQIGLPKQLIESISQLWRHKGIQSCWKQSYKFKIQDTCDYFLDNVETKAQPGYRITHNDILHIRHSTTSISECAFKMNDFTLRFLDVAGQRGFRKQWAAHFDQVDSVLYITSVASYNQVLDEDKTVNRMTDSMQLFTELSKNTHLKNKALVLLLNKTDLLKKKLRYSKLCKYFPKYHGPNEIASVLEFFKQEFASRVITRKDRLYMHATCCTASESTSFLVAAVTDVLIKSRLDRHGFL</sequence>
<evidence type="ECO:0000256" key="3">
    <source>
        <dbReference type="ARBA" id="ARBA00023134"/>
    </source>
</evidence>
<dbReference type="InterPro" id="IPR027417">
    <property type="entry name" value="P-loop_NTPase"/>
</dbReference>
<gene>
    <name evidence="5" type="ORF">BASA50_000405</name>
</gene>
<keyword evidence="3" id="KW-0342">GTP-binding</keyword>
<reference evidence="5 6" key="1">
    <citation type="submission" date="2021-02" db="EMBL/GenBank/DDBJ databases">
        <title>Variation within the Batrachochytrium salamandrivorans European outbreak.</title>
        <authorList>
            <person name="Kelly M."/>
            <person name="Pasmans F."/>
            <person name="Shea T.P."/>
            <person name="Munoz J.F."/>
            <person name="Carranza S."/>
            <person name="Cuomo C.A."/>
            <person name="Martel A."/>
        </authorList>
    </citation>
    <scope>NUCLEOTIDE SEQUENCE [LARGE SCALE GENOMIC DNA]</scope>
    <source>
        <strain evidence="5 6">AMFP18/2</strain>
    </source>
</reference>
<dbReference type="PANTHER" id="PTHR10218:SF302">
    <property type="entry name" value="GUANINE NUCLEOTIDE-BINDING PROTEIN ALPHA-5 SUBUNIT"/>
    <property type="match status" value="1"/>
</dbReference>
<dbReference type="SMART" id="SM00275">
    <property type="entry name" value="G_alpha"/>
    <property type="match status" value="1"/>
</dbReference>
<evidence type="ECO:0000313" key="5">
    <source>
        <dbReference type="EMBL" id="KAH6586450.1"/>
    </source>
</evidence>
<dbReference type="SUPFAM" id="SSF47895">
    <property type="entry name" value="Transducin (alpha subunit), insertion domain"/>
    <property type="match status" value="1"/>
</dbReference>
<dbReference type="Gene3D" id="3.40.50.300">
    <property type="entry name" value="P-loop containing nucleotide triphosphate hydrolases"/>
    <property type="match status" value="1"/>
</dbReference>
<dbReference type="Gene3D" id="1.10.400.10">
    <property type="entry name" value="GI Alpha 1, domain 2-like"/>
    <property type="match status" value="1"/>
</dbReference>
<dbReference type="PRINTS" id="PR00318">
    <property type="entry name" value="GPROTEINA"/>
</dbReference>
<dbReference type="PROSITE" id="PS51882">
    <property type="entry name" value="G_ALPHA"/>
    <property type="match status" value="1"/>
</dbReference>
<keyword evidence="4" id="KW-0807">Transducer</keyword>
<evidence type="ECO:0000256" key="4">
    <source>
        <dbReference type="ARBA" id="ARBA00023224"/>
    </source>
</evidence>
<keyword evidence="6" id="KW-1185">Reference proteome</keyword>
<dbReference type="InterPro" id="IPR011025">
    <property type="entry name" value="GproteinA_insert"/>
</dbReference>
<keyword evidence="2" id="KW-0547">Nucleotide-binding</keyword>
<evidence type="ECO:0000313" key="6">
    <source>
        <dbReference type="Proteomes" id="UP001648503"/>
    </source>
</evidence>
<evidence type="ECO:0000256" key="1">
    <source>
        <dbReference type="ARBA" id="ARBA00022723"/>
    </source>
</evidence>
<dbReference type="InterPro" id="IPR001019">
    <property type="entry name" value="Gprotein_alpha_su"/>
</dbReference>
<organism evidence="5 6">
    <name type="scientific">Batrachochytrium salamandrivorans</name>
    <dbReference type="NCBI Taxonomy" id="1357716"/>
    <lineage>
        <taxon>Eukaryota</taxon>
        <taxon>Fungi</taxon>
        <taxon>Fungi incertae sedis</taxon>
        <taxon>Chytridiomycota</taxon>
        <taxon>Chytridiomycota incertae sedis</taxon>
        <taxon>Chytridiomycetes</taxon>
        <taxon>Rhizophydiales</taxon>
        <taxon>Rhizophydiales incertae sedis</taxon>
        <taxon>Batrachochytrium</taxon>
    </lineage>
</organism>
<keyword evidence="1" id="KW-0479">Metal-binding</keyword>
<comment type="caution">
    <text evidence="5">The sequence shown here is derived from an EMBL/GenBank/DDBJ whole genome shotgun (WGS) entry which is preliminary data.</text>
</comment>
<proteinExistence type="predicted"/>
<dbReference type="Pfam" id="PF00503">
    <property type="entry name" value="G-alpha"/>
    <property type="match status" value="1"/>
</dbReference>
<accession>A0ABQ8ETQ9</accession>
<dbReference type="CDD" id="cd00066">
    <property type="entry name" value="G-alpha"/>
    <property type="match status" value="1"/>
</dbReference>
<evidence type="ECO:0000256" key="2">
    <source>
        <dbReference type="ARBA" id="ARBA00022741"/>
    </source>
</evidence>
<dbReference type="EMBL" id="JAFCIX010000573">
    <property type="protein sequence ID" value="KAH6586450.1"/>
    <property type="molecule type" value="Genomic_DNA"/>
</dbReference>
<dbReference type="Proteomes" id="UP001648503">
    <property type="component" value="Unassembled WGS sequence"/>
</dbReference>
<protein>
    <submittedName>
        <fullName evidence="5">Uncharacterized protein</fullName>
    </submittedName>
</protein>
<dbReference type="PANTHER" id="PTHR10218">
    <property type="entry name" value="GTP-BINDING PROTEIN ALPHA SUBUNIT"/>
    <property type="match status" value="1"/>
</dbReference>